<dbReference type="RefSeq" id="WP_081042928.1">
    <property type="nucleotide sequence ID" value="NZ_CP134164.1"/>
</dbReference>
<evidence type="ECO:0000259" key="1">
    <source>
        <dbReference type="Pfam" id="PF13518"/>
    </source>
</evidence>
<protein>
    <submittedName>
        <fullName evidence="2">IS3 family transposase</fullName>
    </submittedName>
</protein>
<feature type="domain" description="Insertion element IS150 protein InsJ-like helix-turn-helix" evidence="1">
    <location>
        <begin position="9"/>
        <end position="45"/>
    </location>
</feature>
<dbReference type="Gene3D" id="1.10.10.10">
    <property type="entry name" value="Winged helix-like DNA-binding domain superfamily/Winged helix DNA-binding domain"/>
    <property type="match status" value="1"/>
</dbReference>
<accession>A0AB35KC60</accession>
<organism evidence="2 3">
    <name type="scientific">Lactococcus lactis</name>
    <dbReference type="NCBI Taxonomy" id="1358"/>
    <lineage>
        <taxon>Bacteria</taxon>
        <taxon>Bacillati</taxon>
        <taxon>Bacillota</taxon>
        <taxon>Bacilli</taxon>
        <taxon>Lactobacillales</taxon>
        <taxon>Streptococcaceae</taxon>
        <taxon>Lactococcus</taxon>
    </lineage>
</organism>
<dbReference type="SUPFAM" id="SSF48295">
    <property type="entry name" value="TrpR-like"/>
    <property type="match status" value="1"/>
</dbReference>
<dbReference type="Proteomes" id="UP001152820">
    <property type="component" value="Unassembled WGS sequence"/>
</dbReference>
<dbReference type="Pfam" id="PF13518">
    <property type="entry name" value="HTH_28"/>
    <property type="match status" value="1"/>
</dbReference>
<gene>
    <name evidence="2" type="ORF">OGZ38_07475</name>
</gene>
<name>A0AB35KC60_9LACT</name>
<reference evidence="2" key="2">
    <citation type="journal article" date="2023" name="Food Microbiol.">
        <title>Evaluation of the fermentation potential of lactic acid bacteria isolated from herbs, fruits and vegetables as starter cultures in nut-based milk alternatives.</title>
        <authorList>
            <person name="Huang W."/>
            <person name="Dong A."/>
            <person name="Pham H.T."/>
            <person name="Zhou C."/>
            <person name="Huo Z."/>
            <person name="Watjen A.P."/>
            <person name="Prakash S."/>
            <person name="Bang-Berthelsen C.H."/>
            <person name="Turner M.S."/>
        </authorList>
    </citation>
    <scope>NUCLEOTIDE SEQUENCE</scope>
    <source>
        <strain evidence="2">593</strain>
    </source>
</reference>
<evidence type="ECO:0000313" key="2">
    <source>
        <dbReference type="EMBL" id="MDG5048982.1"/>
    </source>
</evidence>
<dbReference type="InterPro" id="IPR055247">
    <property type="entry name" value="InsJ-like_HTH"/>
</dbReference>
<dbReference type="InterPro" id="IPR010921">
    <property type="entry name" value="Trp_repressor/repl_initiator"/>
</dbReference>
<proteinExistence type="predicted"/>
<dbReference type="AlphaFoldDB" id="A0AB35KC60"/>
<reference evidence="2" key="1">
    <citation type="submission" date="2022-10" db="EMBL/GenBank/DDBJ databases">
        <authorList>
            <person name="Turner M.S."/>
            <person name="Huang W."/>
        </authorList>
    </citation>
    <scope>NUCLEOTIDE SEQUENCE</scope>
    <source>
        <strain evidence="2">593</strain>
    </source>
</reference>
<dbReference type="GO" id="GO:0043565">
    <property type="term" value="F:sequence-specific DNA binding"/>
    <property type="evidence" value="ECO:0007669"/>
    <property type="project" value="InterPro"/>
</dbReference>
<comment type="caution">
    <text evidence="2">The sequence shown here is derived from an EMBL/GenBank/DDBJ whole genome shotgun (WGS) entry which is preliminary data.</text>
</comment>
<dbReference type="InterPro" id="IPR036388">
    <property type="entry name" value="WH-like_DNA-bd_sf"/>
</dbReference>
<dbReference type="EMBL" id="JAOWLO010000004">
    <property type="protein sequence ID" value="MDG5048982.1"/>
    <property type="molecule type" value="Genomic_DNA"/>
</dbReference>
<sequence length="45" mass="5078">MTKYSPELKLKIVKEYLEGKVSAAELAQNYNILSSGGVKGWIKEY</sequence>
<evidence type="ECO:0000313" key="3">
    <source>
        <dbReference type="Proteomes" id="UP001152820"/>
    </source>
</evidence>